<comment type="caution">
    <text evidence="3">The sequence shown here is derived from an EMBL/GenBank/DDBJ whole genome shotgun (WGS) entry which is preliminary data.</text>
</comment>
<dbReference type="SUPFAM" id="SSF53474">
    <property type="entry name" value="alpha/beta-Hydrolases"/>
    <property type="match status" value="1"/>
</dbReference>
<dbReference type="InterPro" id="IPR029058">
    <property type="entry name" value="AB_hydrolase_fold"/>
</dbReference>
<dbReference type="PANTHER" id="PTHR48081">
    <property type="entry name" value="AB HYDROLASE SUPERFAMILY PROTEIN C4A8.06C"/>
    <property type="match status" value="1"/>
</dbReference>
<evidence type="ECO:0000256" key="1">
    <source>
        <dbReference type="ARBA" id="ARBA00022801"/>
    </source>
</evidence>
<sequence length="385" mass="43548">MIADNRNRDGKTISLTWINYVSISLFFTINLPLACIQTVLAPFIFRSNRYNSKPLTLQYFVGSGLDQYQRWVKKYQPELGALVVELPLDSGDDEGRGERVRLFWIGPKRTEKVLLYFPGGAYTFQVTEMMLRFWKYAQSEWEKQGLEIGIAVLSYSVGSDPNAAFPIQLFQATQALEYLLSEGCNPSNIQIVGDSAGGNLVAQFLSHMVHPFPVSSLVPPTNLPPGTRFRGAFMISPWVSLSNPNQWGPTFRSKDYDVAVYKNLQEAGERYVNTISNIKKEIDDLSQVVPYAEPVLAPDNWYSDLHNTVVDRILVTAGKEERLSDQIQVFFEQKIRPYHADAILLVQDGGIHDDVFMDFLFSDTPLENGLTPVVLEWIAKGFRTV</sequence>
<keyword evidence="2" id="KW-0812">Transmembrane</keyword>
<dbReference type="Pfam" id="PF10340">
    <property type="entry name" value="Say1_Mug180"/>
    <property type="match status" value="1"/>
</dbReference>
<evidence type="ECO:0000313" key="4">
    <source>
        <dbReference type="Proteomes" id="UP001150238"/>
    </source>
</evidence>
<evidence type="ECO:0000313" key="3">
    <source>
        <dbReference type="EMBL" id="KAJ4489701.1"/>
    </source>
</evidence>
<dbReference type="InterPro" id="IPR019436">
    <property type="entry name" value="Say1-like"/>
</dbReference>
<accession>A0A9W9DXP9</accession>
<dbReference type="PANTHER" id="PTHR48081:SF31">
    <property type="entry name" value="STERYL ACETYL HYDROLASE MUG81-RELATED"/>
    <property type="match status" value="1"/>
</dbReference>
<dbReference type="InterPro" id="IPR050300">
    <property type="entry name" value="GDXG_lipolytic_enzyme"/>
</dbReference>
<evidence type="ECO:0000256" key="2">
    <source>
        <dbReference type="SAM" id="Phobius"/>
    </source>
</evidence>
<organism evidence="3 4">
    <name type="scientific">Lentinula lateritia</name>
    <dbReference type="NCBI Taxonomy" id="40482"/>
    <lineage>
        <taxon>Eukaryota</taxon>
        <taxon>Fungi</taxon>
        <taxon>Dikarya</taxon>
        <taxon>Basidiomycota</taxon>
        <taxon>Agaricomycotina</taxon>
        <taxon>Agaricomycetes</taxon>
        <taxon>Agaricomycetidae</taxon>
        <taxon>Agaricales</taxon>
        <taxon>Marasmiineae</taxon>
        <taxon>Omphalotaceae</taxon>
        <taxon>Lentinula</taxon>
    </lineage>
</organism>
<dbReference type="AlphaFoldDB" id="A0A9W9DXP9"/>
<keyword evidence="2" id="KW-1133">Transmembrane helix</keyword>
<dbReference type="Proteomes" id="UP001150238">
    <property type="component" value="Unassembled WGS sequence"/>
</dbReference>
<dbReference type="EMBL" id="JANVFS010000007">
    <property type="protein sequence ID" value="KAJ4489701.1"/>
    <property type="molecule type" value="Genomic_DNA"/>
</dbReference>
<protein>
    <submittedName>
        <fullName evidence="3">Alpha/Beta hydrolase protein</fullName>
    </submittedName>
</protein>
<dbReference type="Gene3D" id="3.40.50.1820">
    <property type="entry name" value="alpha/beta hydrolase"/>
    <property type="match status" value="1"/>
</dbReference>
<keyword evidence="2" id="KW-0472">Membrane</keyword>
<feature type="transmembrane region" description="Helical" evidence="2">
    <location>
        <begin position="20"/>
        <end position="45"/>
    </location>
</feature>
<keyword evidence="1 3" id="KW-0378">Hydrolase</keyword>
<reference evidence="3" key="2">
    <citation type="journal article" date="2023" name="Proc. Natl. Acad. Sci. U.S.A.">
        <title>A global phylogenomic analysis of the shiitake genus Lentinula.</title>
        <authorList>
            <person name="Sierra-Patev S."/>
            <person name="Min B."/>
            <person name="Naranjo-Ortiz M."/>
            <person name="Looney B."/>
            <person name="Konkel Z."/>
            <person name="Slot J.C."/>
            <person name="Sakamoto Y."/>
            <person name="Steenwyk J.L."/>
            <person name="Rokas A."/>
            <person name="Carro J."/>
            <person name="Camarero S."/>
            <person name="Ferreira P."/>
            <person name="Molpeceres G."/>
            <person name="Ruiz-Duenas F.J."/>
            <person name="Serrano A."/>
            <person name="Henrissat B."/>
            <person name="Drula E."/>
            <person name="Hughes K.W."/>
            <person name="Mata J.L."/>
            <person name="Ishikawa N.K."/>
            <person name="Vargas-Isla R."/>
            <person name="Ushijima S."/>
            <person name="Smith C.A."/>
            <person name="Donoghue J."/>
            <person name="Ahrendt S."/>
            <person name="Andreopoulos W."/>
            <person name="He G."/>
            <person name="LaButti K."/>
            <person name="Lipzen A."/>
            <person name="Ng V."/>
            <person name="Riley R."/>
            <person name="Sandor L."/>
            <person name="Barry K."/>
            <person name="Martinez A.T."/>
            <person name="Xiao Y."/>
            <person name="Gibbons J.G."/>
            <person name="Terashima K."/>
            <person name="Grigoriev I.V."/>
            <person name="Hibbett D."/>
        </authorList>
    </citation>
    <scope>NUCLEOTIDE SEQUENCE</scope>
    <source>
        <strain evidence="3">Sp2 HRB7682 ss15</strain>
    </source>
</reference>
<gene>
    <name evidence="3" type="ORF">C8J55DRAFT_470550</name>
</gene>
<name>A0A9W9DXP9_9AGAR</name>
<dbReference type="GO" id="GO:0016787">
    <property type="term" value="F:hydrolase activity"/>
    <property type="evidence" value="ECO:0007669"/>
    <property type="project" value="UniProtKB-KW"/>
</dbReference>
<reference evidence="3" key="1">
    <citation type="submission" date="2022-08" db="EMBL/GenBank/DDBJ databases">
        <authorList>
            <consortium name="DOE Joint Genome Institute"/>
            <person name="Min B."/>
            <person name="Riley R."/>
            <person name="Sierra-Patev S."/>
            <person name="Naranjo-Ortiz M."/>
            <person name="Looney B."/>
            <person name="Konkel Z."/>
            <person name="Slot J.C."/>
            <person name="Sakamoto Y."/>
            <person name="Steenwyk J.L."/>
            <person name="Rokas A."/>
            <person name="Carro J."/>
            <person name="Camarero S."/>
            <person name="Ferreira P."/>
            <person name="Molpeceres G."/>
            <person name="Ruiz-Duenas F.J."/>
            <person name="Serrano A."/>
            <person name="Henrissat B."/>
            <person name="Drula E."/>
            <person name="Hughes K.W."/>
            <person name="Mata J.L."/>
            <person name="Ishikawa N.K."/>
            <person name="Vargas-Isla R."/>
            <person name="Ushijima S."/>
            <person name="Smith C.A."/>
            <person name="Ahrendt S."/>
            <person name="Andreopoulos W."/>
            <person name="He G."/>
            <person name="Labutti K."/>
            <person name="Lipzen A."/>
            <person name="Ng V."/>
            <person name="Sandor L."/>
            <person name="Barry K."/>
            <person name="Martinez A.T."/>
            <person name="Xiao Y."/>
            <person name="Gibbons J.G."/>
            <person name="Terashima K."/>
            <person name="Hibbett D.S."/>
            <person name="Grigoriev I.V."/>
        </authorList>
    </citation>
    <scope>NUCLEOTIDE SEQUENCE</scope>
    <source>
        <strain evidence="3">Sp2 HRB7682 ss15</strain>
    </source>
</reference>
<proteinExistence type="predicted"/>